<feature type="domain" description="DUF7344" evidence="1">
    <location>
        <begin position="15"/>
        <end position="83"/>
    </location>
</feature>
<proteinExistence type="predicted"/>
<protein>
    <submittedName>
        <fullName evidence="2">Transcriptional regulator</fullName>
    </submittedName>
</protein>
<accession>A0ABU2FUK1</accession>
<dbReference type="RefSeq" id="WP_310901603.1">
    <property type="nucleotide sequence ID" value="NZ_JAMQOS010000006.1"/>
</dbReference>
<evidence type="ECO:0000313" key="3">
    <source>
        <dbReference type="Proteomes" id="UP001268864"/>
    </source>
</evidence>
<gene>
    <name evidence="2" type="ORF">NDI86_17105</name>
</gene>
<evidence type="ECO:0000313" key="2">
    <source>
        <dbReference type="EMBL" id="MDS0283836.1"/>
    </source>
</evidence>
<comment type="caution">
    <text evidence="2">The sequence shown here is derived from an EMBL/GenBank/DDBJ whole genome shotgun (WGS) entry which is preliminary data.</text>
</comment>
<name>A0ABU2FUK1_9EURY</name>
<reference evidence="2 3" key="1">
    <citation type="submission" date="2022-06" db="EMBL/GenBank/DDBJ databases">
        <title>Halomicroarcula sp. a new haloarchaeum isolate from saline soil.</title>
        <authorList>
            <person name="Strakova D."/>
            <person name="Galisteo C."/>
            <person name="Sanchez-Porro C."/>
            <person name="Ventosa A."/>
        </authorList>
    </citation>
    <scope>NUCLEOTIDE SEQUENCE [LARGE SCALE GENOMIC DNA]</scope>
    <source>
        <strain evidence="2 3">S3CR25-11</strain>
    </source>
</reference>
<sequence length="110" mass="12687">MSNREVGALSSGEAFDLLRNPYRRRLVMTLLDHNPEDEASIPGDLTTDDEELEEMLIAMAHTHLPKLESLDIIEWNREKNVVTRGPAFDELRPLLELIDRHQDELPDGWL</sequence>
<dbReference type="InterPro" id="IPR055768">
    <property type="entry name" value="DUF7344"/>
</dbReference>
<keyword evidence="3" id="KW-1185">Reference proteome</keyword>
<dbReference type="EMBL" id="JAMQOS010000006">
    <property type="protein sequence ID" value="MDS0283836.1"/>
    <property type="molecule type" value="Genomic_DNA"/>
</dbReference>
<organism evidence="2 3">
    <name type="scientific">Haloarcula onubensis</name>
    <dbReference type="NCBI Taxonomy" id="2950539"/>
    <lineage>
        <taxon>Archaea</taxon>
        <taxon>Methanobacteriati</taxon>
        <taxon>Methanobacteriota</taxon>
        <taxon>Stenosarchaea group</taxon>
        <taxon>Halobacteria</taxon>
        <taxon>Halobacteriales</taxon>
        <taxon>Haloarculaceae</taxon>
        <taxon>Haloarcula</taxon>
    </lineage>
</organism>
<dbReference type="Proteomes" id="UP001268864">
    <property type="component" value="Unassembled WGS sequence"/>
</dbReference>
<dbReference type="Pfam" id="PF24035">
    <property type="entry name" value="DUF7344"/>
    <property type="match status" value="1"/>
</dbReference>
<evidence type="ECO:0000259" key="1">
    <source>
        <dbReference type="Pfam" id="PF24035"/>
    </source>
</evidence>